<evidence type="ECO:0000313" key="1">
    <source>
        <dbReference type="EMBL" id="KAI3786951.1"/>
    </source>
</evidence>
<sequence length="128" mass="14462">MQSAITLAFSLTDDAVRMGTWSKVGDSGKKVVEAGEKFGDIEKKPFDGKRKNSGFPKNSSVSRRRDIRIPVRFMLRTRLVLLVEASTGGKEVWWKYKYTSPLQTSTLSQTPLILSLHKPADWMHFATD</sequence>
<comment type="caution">
    <text evidence="1">The sequence shown here is derived from an EMBL/GenBank/DDBJ whole genome shotgun (WGS) entry which is preliminary data.</text>
</comment>
<keyword evidence="2" id="KW-1185">Reference proteome</keyword>
<name>A0ACB9GUR0_9ASTR</name>
<reference evidence="2" key="1">
    <citation type="journal article" date="2022" name="Mol. Ecol. Resour.">
        <title>The genomes of chicory, endive, great burdock and yacon provide insights into Asteraceae palaeo-polyploidization history and plant inulin production.</title>
        <authorList>
            <person name="Fan W."/>
            <person name="Wang S."/>
            <person name="Wang H."/>
            <person name="Wang A."/>
            <person name="Jiang F."/>
            <person name="Liu H."/>
            <person name="Zhao H."/>
            <person name="Xu D."/>
            <person name="Zhang Y."/>
        </authorList>
    </citation>
    <scope>NUCLEOTIDE SEQUENCE [LARGE SCALE GENOMIC DNA]</scope>
    <source>
        <strain evidence="2">cv. Yunnan</strain>
    </source>
</reference>
<evidence type="ECO:0000313" key="2">
    <source>
        <dbReference type="Proteomes" id="UP001056120"/>
    </source>
</evidence>
<dbReference type="Proteomes" id="UP001056120">
    <property type="component" value="Linkage Group LG13"/>
</dbReference>
<gene>
    <name evidence="1" type="ORF">L1987_41050</name>
</gene>
<dbReference type="EMBL" id="CM042030">
    <property type="protein sequence ID" value="KAI3786951.1"/>
    <property type="molecule type" value="Genomic_DNA"/>
</dbReference>
<protein>
    <submittedName>
        <fullName evidence="1">Uncharacterized protein</fullName>
    </submittedName>
</protein>
<organism evidence="1 2">
    <name type="scientific">Smallanthus sonchifolius</name>
    <dbReference type="NCBI Taxonomy" id="185202"/>
    <lineage>
        <taxon>Eukaryota</taxon>
        <taxon>Viridiplantae</taxon>
        <taxon>Streptophyta</taxon>
        <taxon>Embryophyta</taxon>
        <taxon>Tracheophyta</taxon>
        <taxon>Spermatophyta</taxon>
        <taxon>Magnoliopsida</taxon>
        <taxon>eudicotyledons</taxon>
        <taxon>Gunneridae</taxon>
        <taxon>Pentapetalae</taxon>
        <taxon>asterids</taxon>
        <taxon>campanulids</taxon>
        <taxon>Asterales</taxon>
        <taxon>Asteraceae</taxon>
        <taxon>Asteroideae</taxon>
        <taxon>Heliantheae alliance</taxon>
        <taxon>Millerieae</taxon>
        <taxon>Smallanthus</taxon>
    </lineage>
</organism>
<reference evidence="1 2" key="2">
    <citation type="journal article" date="2022" name="Mol. Ecol. Resour.">
        <title>The genomes of chicory, endive, great burdock and yacon provide insights into Asteraceae paleo-polyploidization history and plant inulin production.</title>
        <authorList>
            <person name="Fan W."/>
            <person name="Wang S."/>
            <person name="Wang H."/>
            <person name="Wang A."/>
            <person name="Jiang F."/>
            <person name="Liu H."/>
            <person name="Zhao H."/>
            <person name="Xu D."/>
            <person name="Zhang Y."/>
        </authorList>
    </citation>
    <scope>NUCLEOTIDE SEQUENCE [LARGE SCALE GENOMIC DNA]</scope>
    <source>
        <strain evidence="2">cv. Yunnan</strain>
        <tissue evidence="1">Leaves</tissue>
    </source>
</reference>
<accession>A0ACB9GUR0</accession>
<proteinExistence type="predicted"/>